<evidence type="ECO:0000256" key="1">
    <source>
        <dbReference type="ARBA" id="ARBA00007951"/>
    </source>
</evidence>
<dbReference type="GO" id="GO:0005764">
    <property type="term" value="C:lysosome"/>
    <property type="evidence" value="ECO:0007669"/>
    <property type="project" value="TreeGrafter"/>
</dbReference>
<dbReference type="SMART" id="SM00812">
    <property type="entry name" value="Alpha_L_fucos"/>
    <property type="match status" value="1"/>
</dbReference>
<dbReference type="Gene3D" id="3.20.20.80">
    <property type="entry name" value="Glycosidases"/>
    <property type="match status" value="1"/>
</dbReference>
<dbReference type="InterPro" id="IPR057739">
    <property type="entry name" value="Glyco_hydro_29_N"/>
</dbReference>
<evidence type="ECO:0000256" key="5">
    <source>
        <dbReference type="ARBA" id="ARBA00023295"/>
    </source>
</evidence>
<protein>
    <recommendedName>
        <fullName evidence="2">alpha-L-fucosidase</fullName>
        <ecNumber evidence="2">3.2.1.51</ecNumber>
    </recommendedName>
</protein>
<evidence type="ECO:0000313" key="7">
    <source>
        <dbReference type="EMBL" id="MBB4193138.1"/>
    </source>
</evidence>
<evidence type="ECO:0000256" key="4">
    <source>
        <dbReference type="ARBA" id="ARBA00022801"/>
    </source>
</evidence>
<dbReference type="InterPro" id="IPR017853">
    <property type="entry name" value="GH"/>
</dbReference>
<dbReference type="GO" id="GO:0016139">
    <property type="term" value="P:glycoside catabolic process"/>
    <property type="evidence" value="ECO:0007669"/>
    <property type="project" value="TreeGrafter"/>
</dbReference>
<name>A0A7W6MJ89_9HYPH</name>
<dbReference type="Proteomes" id="UP000524492">
    <property type="component" value="Unassembled WGS sequence"/>
</dbReference>
<dbReference type="Pfam" id="PF01120">
    <property type="entry name" value="Alpha_L_fucos"/>
    <property type="match status" value="1"/>
</dbReference>
<accession>A0A7W6MJ89</accession>
<dbReference type="AlphaFoldDB" id="A0A7W6MJ89"/>
<dbReference type="PANTHER" id="PTHR10030">
    <property type="entry name" value="ALPHA-L-FUCOSIDASE"/>
    <property type="match status" value="1"/>
</dbReference>
<reference evidence="7 8" key="1">
    <citation type="submission" date="2020-08" db="EMBL/GenBank/DDBJ databases">
        <title>Genomic Encyclopedia of Type Strains, Phase IV (KMG-V): Genome sequencing to study the core and pangenomes of soil and plant-associated prokaryotes.</title>
        <authorList>
            <person name="Whitman W."/>
        </authorList>
    </citation>
    <scope>NUCLEOTIDE SEQUENCE [LARGE SCALE GENOMIC DNA]</scope>
    <source>
        <strain evidence="7 8">SEMIA 4074</strain>
    </source>
</reference>
<evidence type="ECO:0000256" key="3">
    <source>
        <dbReference type="ARBA" id="ARBA00022729"/>
    </source>
</evidence>
<keyword evidence="5" id="KW-0326">Glycosidase</keyword>
<dbReference type="SUPFAM" id="SSF51445">
    <property type="entry name" value="(Trans)glycosidases"/>
    <property type="match status" value="1"/>
</dbReference>
<dbReference type="EC" id="3.2.1.51" evidence="2"/>
<dbReference type="GO" id="GO:0006004">
    <property type="term" value="P:fucose metabolic process"/>
    <property type="evidence" value="ECO:0007669"/>
    <property type="project" value="TreeGrafter"/>
</dbReference>
<gene>
    <name evidence="7" type="ORF">GGD53_003302</name>
</gene>
<organism evidence="7 8">
    <name type="scientific">Rhizobium aethiopicum</name>
    <dbReference type="NCBI Taxonomy" id="1138170"/>
    <lineage>
        <taxon>Bacteria</taxon>
        <taxon>Pseudomonadati</taxon>
        <taxon>Pseudomonadota</taxon>
        <taxon>Alphaproteobacteria</taxon>
        <taxon>Hyphomicrobiales</taxon>
        <taxon>Rhizobiaceae</taxon>
        <taxon>Rhizobium/Agrobacterium group</taxon>
        <taxon>Rhizobium</taxon>
    </lineage>
</organism>
<keyword evidence="4" id="KW-0378">Hydrolase</keyword>
<evidence type="ECO:0000313" key="8">
    <source>
        <dbReference type="Proteomes" id="UP000524492"/>
    </source>
</evidence>
<evidence type="ECO:0000259" key="6">
    <source>
        <dbReference type="Pfam" id="PF01120"/>
    </source>
</evidence>
<comment type="caution">
    <text evidence="7">The sequence shown here is derived from an EMBL/GenBank/DDBJ whole genome shotgun (WGS) entry which is preliminary data.</text>
</comment>
<keyword evidence="3" id="KW-0732">Signal</keyword>
<proteinExistence type="inferred from homology"/>
<feature type="domain" description="Glycoside hydrolase family 29 N-terminal" evidence="6">
    <location>
        <begin position="13"/>
        <end position="98"/>
    </location>
</feature>
<comment type="similarity">
    <text evidence="1">Belongs to the glycosyl hydrolase 29 family.</text>
</comment>
<dbReference type="PANTHER" id="PTHR10030:SF37">
    <property type="entry name" value="ALPHA-L-FUCOSIDASE-RELATED"/>
    <property type="match status" value="1"/>
</dbReference>
<dbReference type="InterPro" id="IPR000933">
    <property type="entry name" value="Glyco_hydro_29"/>
</dbReference>
<dbReference type="GO" id="GO:0004560">
    <property type="term" value="F:alpha-L-fucosidase activity"/>
    <property type="evidence" value="ECO:0007669"/>
    <property type="project" value="InterPro"/>
</dbReference>
<evidence type="ECO:0000256" key="2">
    <source>
        <dbReference type="ARBA" id="ARBA00012662"/>
    </source>
</evidence>
<sequence length="126" mass="15013">MDADNLQSLALPEEKKAWFVHDRFGMFVHWGLYALPARHEWVKSREELDDADYQKYFDHFDPDLYDPREWARRAKAAGMKYVVLTTKHHEGFCLWDTRCELSGGCPFGADRGDWSYHISSRRDRRE</sequence>
<dbReference type="EMBL" id="JACIFV010000010">
    <property type="protein sequence ID" value="MBB4193138.1"/>
    <property type="molecule type" value="Genomic_DNA"/>
</dbReference>
<keyword evidence="8" id="KW-1185">Reference proteome</keyword>